<evidence type="ECO:0000256" key="4">
    <source>
        <dbReference type="PROSITE-ProRule" id="PRU00335"/>
    </source>
</evidence>
<feature type="DNA-binding region" description="H-T-H motif" evidence="4">
    <location>
        <begin position="40"/>
        <end position="59"/>
    </location>
</feature>
<dbReference type="Pfam" id="PF00440">
    <property type="entry name" value="TetR_N"/>
    <property type="match status" value="1"/>
</dbReference>
<name>A0ABV7ZDM8_9DEIO</name>
<keyword evidence="1" id="KW-0805">Transcription regulation</keyword>
<dbReference type="InterPro" id="IPR009057">
    <property type="entry name" value="Homeodomain-like_sf"/>
</dbReference>
<dbReference type="InterPro" id="IPR001647">
    <property type="entry name" value="HTH_TetR"/>
</dbReference>
<reference evidence="7" key="1">
    <citation type="journal article" date="2019" name="Int. J. Syst. Evol. Microbiol.">
        <title>The Global Catalogue of Microorganisms (GCM) 10K type strain sequencing project: providing services to taxonomists for standard genome sequencing and annotation.</title>
        <authorList>
            <consortium name="The Broad Institute Genomics Platform"/>
            <consortium name="The Broad Institute Genome Sequencing Center for Infectious Disease"/>
            <person name="Wu L."/>
            <person name="Ma J."/>
        </authorList>
    </citation>
    <scope>NUCLEOTIDE SEQUENCE [LARGE SCALE GENOMIC DNA]</scope>
    <source>
        <strain evidence="7">CCTCC AB 2017081</strain>
    </source>
</reference>
<dbReference type="InterPro" id="IPR050109">
    <property type="entry name" value="HTH-type_TetR-like_transc_reg"/>
</dbReference>
<dbReference type="PANTHER" id="PTHR30055:SF234">
    <property type="entry name" value="HTH-TYPE TRANSCRIPTIONAL REGULATOR BETI"/>
    <property type="match status" value="1"/>
</dbReference>
<evidence type="ECO:0000313" key="7">
    <source>
        <dbReference type="Proteomes" id="UP001595803"/>
    </source>
</evidence>
<evidence type="ECO:0000313" key="6">
    <source>
        <dbReference type="EMBL" id="MFC3834310.1"/>
    </source>
</evidence>
<keyword evidence="2 4" id="KW-0238">DNA-binding</keyword>
<evidence type="ECO:0000256" key="2">
    <source>
        <dbReference type="ARBA" id="ARBA00023125"/>
    </source>
</evidence>
<sequence>MQGTPGSPLHPQTKRHLHNTQRLRDAAIREFARHGLHGTKVSSIVAAAQLTQPSFYRTWPSKEAAFEQIVSETQRSWRDAAIQIMDGPATLTLEQRMSQGLTRLYALLIADLELTHMVLREDSTNTDRHLPFIDIYRTVFLTAQAHHQISDLPAERLAQAYTALTERFFYARLYTQQCSLDAAVQEVTTLLLPLFEPPPPKERS</sequence>
<evidence type="ECO:0000256" key="1">
    <source>
        <dbReference type="ARBA" id="ARBA00023015"/>
    </source>
</evidence>
<dbReference type="Gene3D" id="1.10.357.10">
    <property type="entry name" value="Tetracycline Repressor, domain 2"/>
    <property type="match status" value="1"/>
</dbReference>
<protein>
    <submittedName>
        <fullName evidence="6">TetR/AcrR family transcriptional regulator</fullName>
    </submittedName>
</protein>
<proteinExistence type="predicted"/>
<dbReference type="PANTHER" id="PTHR30055">
    <property type="entry name" value="HTH-TYPE TRANSCRIPTIONAL REGULATOR RUTR"/>
    <property type="match status" value="1"/>
</dbReference>
<dbReference type="Proteomes" id="UP001595803">
    <property type="component" value="Unassembled WGS sequence"/>
</dbReference>
<dbReference type="RefSeq" id="WP_380102834.1">
    <property type="nucleotide sequence ID" value="NZ_JBHRZG010000022.1"/>
</dbReference>
<dbReference type="EMBL" id="JBHRZG010000022">
    <property type="protein sequence ID" value="MFC3834310.1"/>
    <property type="molecule type" value="Genomic_DNA"/>
</dbReference>
<gene>
    <name evidence="6" type="ORF">ACFOSB_15765</name>
</gene>
<evidence type="ECO:0000256" key="3">
    <source>
        <dbReference type="ARBA" id="ARBA00023163"/>
    </source>
</evidence>
<comment type="caution">
    <text evidence="6">The sequence shown here is derived from an EMBL/GenBank/DDBJ whole genome shotgun (WGS) entry which is preliminary data.</text>
</comment>
<organism evidence="6 7">
    <name type="scientific">Deinococcus rufus</name>
    <dbReference type="NCBI Taxonomy" id="2136097"/>
    <lineage>
        <taxon>Bacteria</taxon>
        <taxon>Thermotogati</taxon>
        <taxon>Deinococcota</taxon>
        <taxon>Deinococci</taxon>
        <taxon>Deinococcales</taxon>
        <taxon>Deinococcaceae</taxon>
        <taxon>Deinococcus</taxon>
    </lineage>
</organism>
<accession>A0ABV7ZDM8</accession>
<keyword evidence="3" id="KW-0804">Transcription</keyword>
<keyword evidence="7" id="KW-1185">Reference proteome</keyword>
<dbReference type="PROSITE" id="PS50977">
    <property type="entry name" value="HTH_TETR_2"/>
    <property type="match status" value="1"/>
</dbReference>
<evidence type="ECO:0000259" key="5">
    <source>
        <dbReference type="PROSITE" id="PS50977"/>
    </source>
</evidence>
<dbReference type="SUPFAM" id="SSF46689">
    <property type="entry name" value="Homeodomain-like"/>
    <property type="match status" value="1"/>
</dbReference>
<feature type="domain" description="HTH tetR-type" evidence="5">
    <location>
        <begin position="17"/>
        <end position="77"/>
    </location>
</feature>